<evidence type="ECO:0000313" key="2">
    <source>
        <dbReference type="Proteomes" id="UP001055091"/>
    </source>
</evidence>
<gene>
    <name evidence="1" type="ORF">CE91St55_11130</name>
</gene>
<dbReference type="Proteomes" id="UP001055091">
    <property type="component" value="Unassembled WGS sequence"/>
</dbReference>
<evidence type="ECO:0000313" key="1">
    <source>
        <dbReference type="EMBL" id="GKG99131.1"/>
    </source>
</evidence>
<sequence>MLLEQPVLEVSSNMKFGNLATQWCFGSEANKVWKCTCSCGGICYVKETALQQGEVEDCGSSIHKRKIIVTNRVKRKYIISNGVETHICLRCGAEMPYKSRKIYCDKCK</sequence>
<accession>A0AA37JF13</accession>
<name>A0AA37JF13_9FIRM</name>
<comment type="caution">
    <text evidence="1">The sequence shown here is derived from an EMBL/GenBank/DDBJ whole genome shotgun (WGS) entry which is preliminary data.</text>
</comment>
<proteinExistence type="predicted"/>
<organism evidence="1 2">
    <name type="scientific">Hungatella hathewayi</name>
    <dbReference type="NCBI Taxonomy" id="154046"/>
    <lineage>
        <taxon>Bacteria</taxon>
        <taxon>Bacillati</taxon>
        <taxon>Bacillota</taxon>
        <taxon>Clostridia</taxon>
        <taxon>Lachnospirales</taxon>
        <taxon>Lachnospiraceae</taxon>
        <taxon>Hungatella</taxon>
    </lineage>
</organism>
<dbReference type="RefSeq" id="WP_244052478.1">
    <property type="nucleotide sequence ID" value="NZ_BQNJ01000001.1"/>
</dbReference>
<dbReference type="AlphaFoldDB" id="A0AA37JF13"/>
<protein>
    <submittedName>
        <fullName evidence="1">Uncharacterized protein</fullName>
    </submittedName>
</protein>
<dbReference type="EMBL" id="BQNJ01000001">
    <property type="protein sequence ID" value="GKG99131.1"/>
    <property type="molecule type" value="Genomic_DNA"/>
</dbReference>
<reference evidence="1" key="1">
    <citation type="submission" date="2022-01" db="EMBL/GenBank/DDBJ databases">
        <title>Novel bile acid biosynthetic pathways are enriched in the microbiome of centenarians.</title>
        <authorList>
            <person name="Sato Y."/>
            <person name="Atarashi K."/>
            <person name="Plichta R.D."/>
            <person name="Arai Y."/>
            <person name="Sasajima S."/>
            <person name="Kearney M.S."/>
            <person name="Suda W."/>
            <person name="Takeshita K."/>
            <person name="Sasaki T."/>
            <person name="Okamoto S."/>
            <person name="Skelly N.A."/>
            <person name="Okamura Y."/>
            <person name="Vlamakis H."/>
            <person name="Li Y."/>
            <person name="Tanoue T."/>
            <person name="Takei H."/>
            <person name="Nittono H."/>
            <person name="Narushima S."/>
            <person name="Irie J."/>
            <person name="Itoh H."/>
            <person name="Moriya K."/>
            <person name="Sugiura Y."/>
            <person name="Suematsu M."/>
            <person name="Moritoki N."/>
            <person name="Shibata S."/>
            <person name="Littman R.D."/>
            <person name="Fischbach A.M."/>
            <person name="Uwamino Y."/>
            <person name="Inoue T."/>
            <person name="Honda A."/>
            <person name="Hattori M."/>
            <person name="Murai T."/>
            <person name="Xavier J.R."/>
            <person name="Hirose N."/>
            <person name="Honda K."/>
        </authorList>
    </citation>
    <scope>NUCLEOTIDE SEQUENCE</scope>
    <source>
        <strain evidence="1">CE91-St55</strain>
    </source>
</reference>